<protein>
    <submittedName>
        <fullName evidence="2">Uncharacterized protein</fullName>
    </submittedName>
</protein>
<feature type="signal peptide" evidence="1">
    <location>
        <begin position="1"/>
        <end position="19"/>
    </location>
</feature>
<evidence type="ECO:0000256" key="1">
    <source>
        <dbReference type="SAM" id="SignalP"/>
    </source>
</evidence>
<keyword evidence="1" id="KW-0732">Signal</keyword>
<sequence length="101" mass="11169">MRLLLFLVLNCFAGVAVHAKDPVAPVMVVSDTTKANLLPPLPPATPRVVLIQSGDETYDDINARAVKIRMNPYGFWWAAASGCEWPDDEESIVKTRLQWGC</sequence>
<organism evidence="2 3">
    <name type="scientific">Novipirellula caenicola</name>
    <dbReference type="NCBI Taxonomy" id="1536901"/>
    <lineage>
        <taxon>Bacteria</taxon>
        <taxon>Pseudomonadati</taxon>
        <taxon>Planctomycetota</taxon>
        <taxon>Planctomycetia</taxon>
        <taxon>Pirellulales</taxon>
        <taxon>Pirellulaceae</taxon>
        <taxon>Novipirellula</taxon>
    </lineage>
</organism>
<feature type="chain" id="PRO_5045943564" evidence="1">
    <location>
        <begin position="20"/>
        <end position="101"/>
    </location>
</feature>
<dbReference type="RefSeq" id="WP_345689416.1">
    <property type="nucleotide sequence ID" value="NZ_BAABRO010000033.1"/>
</dbReference>
<dbReference type="Proteomes" id="UP001416858">
    <property type="component" value="Unassembled WGS sequence"/>
</dbReference>
<evidence type="ECO:0000313" key="2">
    <source>
        <dbReference type="EMBL" id="GAA5511037.1"/>
    </source>
</evidence>
<dbReference type="EMBL" id="BAABRO010000033">
    <property type="protein sequence ID" value="GAA5511037.1"/>
    <property type="molecule type" value="Genomic_DNA"/>
</dbReference>
<comment type="caution">
    <text evidence="2">The sequence shown here is derived from an EMBL/GenBank/DDBJ whole genome shotgun (WGS) entry which is preliminary data.</text>
</comment>
<gene>
    <name evidence="2" type="ORF">Rcae01_06550</name>
</gene>
<proteinExistence type="predicted"/>
<evidence type="ECO:0000313" key="3">
    <source>
        <dbReference type="Proteomes" id="UP001416858"/>
    </source>
</evidence>
<keyword evidence="3" id="KW-1185">Reference proteome</keyword>
<accession>A0ABP9W0X6</accession>
<reference evidence="2 3" key="1">
    <citation type="submission" date="2024-02" db="EMBL/GenBank/DDBJ databases">
        <title>Rhodopirellula caenicola NBRC 110016.</title>
        <authorList>
            <person name="Ichikawa N."/>
            <person name="Katano-Makiyama Y."/>
            <person name="Hidaka K."/>
        </authorList>
    </citation>
    <scope>NUCLEOTIDE SEQUENCE [LARGE SCALE GENOMIC DNA]</scope>
    <source>
        <strain evidence="2 3">NBRC 110016</strain>
    </source>
</reference>
<name>A0ABP9W0X6_9BACT</name>